<comment type="catalytic activity">
    <reaction evidence="9 10">
        <text>RNA(n) + a ribonucleoside 5'-triphosphate = RNA(n+1) + diphosphate</text>
        <dbReference type="Rhea" id="RHEA:21248"/>
        <dbReference type="Rhea" id="RHEA-COMP:14527"/>
        <dbReference type="Rhea" id="RHEA-COMP:17342"/>
        <dbReference type="ChEBI" id="CHEBI:33019"/>
        <dbReference type="ChEBI" id="CHEBI:61557"/>
        <dbReference type="ChEBI" id="CHEBI:140395"/>
        <dbReference type="EC" id="2.7.7.6"/>
    </reaction>
</comment>
<dbReference type="AlphaFoldDB" id="A0A932R0E9"/>
<keyword evidence="4 10" id="KW-0240">DNA-directed RNA polymerase</keyword>
<sequence>MARVTVQDCIMNIPNRFELVIIAAQRAKQIASGTPLTIDRDNDKDAVVSLREIADRTIDVVQAKEDIIQSYCRRQMVETLSRPAAKSDEVRALIAEEGAQITDDATEHLSVATAGKNGLSFESDNVEVED</sequence>
<dbReference type="InterPro" id="IPR003716">
    <property type="entry name" value="DNA-dir_RNA_pol_omega"/>
</dbReference>
<evidence type="ECO:0000313" key="12">
    <source>
        <dbReference type="Proteomes" id="UP000753196"/>
    </source>
</evidence>
<dbReference type="PANTHER" id="PTHR34476">
    <property type="entry name" value="DNA-DIRECTED RNA POLYMERASE SUBUNIT OMEGA"/>
    <property type="match status" value="1"/>
</dbReference>
<dbReference type="Proteomes" id="UP000753196">
    <property type="component" value="Unassembled WGS sequence"/>
</dbReference>
<keyword evidence="7 10" id="KW-0804">Transcription</keyword>
<dbReference type="SMART" id="SM01409">
    <property type="entry name" value="RNA_pol_Rpb6"/>
    <property type="match status" value="1"/>
</dbReference>
<accession>A0A932R0E9</accession>
<dbReference type="NCBIfam" id="TIGR00690">
    <property type="entry name" value="rpoZ"/>
    <property type="match status" value="1"/>
</dbReference>
<dbReference type="Gene3D" id="3.90.940.10">
    <property type="match status" value="1"/>
</dbReference>
<evidence type="ECO:0000256" key="4">
    <source>
        <dbReference type="ARBA" id="ARBA00022478"/>
    </source>
</evidence>
<proteinExistence type="inferred from homology"/>
<evidence type="ECO:0000256" key="9">
    <source>
        <dbReference type="ARBA" id="ARBA00048552"/>
    </source>
</evidence>
<comment type="similarity">
    <text evidence="1 10">Belongs to the RNA polymerase subunit omega family.</text>
</comment>
<dbReference type="GO" id="GO:0006351">
    <property type="term" value="P:DNA-templated transcription"/>
    <property type="evidence" value="ECO:0007669"/>
    <property type="project" value="UniProtKB-UniRule"/>
</dbReference>
<evidence type="ECO:0000256" key="8">
    <source>
        <dbReference type="ARBA" id="ARBA00029924"/>
    </source>
</evidence>
<dbReference type="SUPFAM" id="SSF63562">
    <property type="entry name" value="RPB6/omega subunit-like"/>
    <property type="match status" value="1"/>
</dbReference>
<evidence type="ECO:0000256" key="2">
    <source>
        <dbReference type="ARBA" id="ARBA00012418"/>
    </source>
</evidence>
<organism evidence="11 12">
    <name type="scientific">Candidatus Sungiibacteriota bacterium</name>
    <dbReference type="NCBI Taxonomy" id="2750080"/>
    <lineage>
        <taxon>Bacteria</taxon>
        <taxon>Candidatus Sungiibacteriota</taxon>
    </lineage>
</organism>
<evidence type="ECO:0000256" key="10">
    <source>
        <dbReference type="HAMAP-Rule" id="MF_00366"/>
    </source>
</evidence>
<comment type="function">
    <text evidence="10">Promotes RNA polymerase assembly. Latches the N- and C-terminal regions of the beta' subunit thereby facilitating its interaction with the beta and alpha subunits.</text>
</comment>
<dbReference type="GO" id="GO:0000428">
    <property type="term" value="C:DNA-directed RNA polymerase complex"/>
    <property type="evidence" value="ECO:0007669"/>
    <property type="project" value="UniProtKB-KW"/>
</dbReference>
<comment type="subunit">
    <text evidence="10">The RNAP catalytic core consists of 2 alpha, 1 beta, 1 beta' and 1 omega subunit. When a sigma factor is associated with the core the holoenzyme is formed, which can initiate transcription.</text>
</comment>
<comment type="caution">
    <text evidence="11">The sequence shown here is derived from an EMBL/GenBank/DDBJ whole genome shotgun (WGS) entry which is preliminary data.</text>
</comment>
<evidence type="ECO:0000256" key="3">
    <source>
        <dbReference type="ARBA" id="ARBA00013725"/>
    </source>
</evidence>
<evidence type="ECO:0000256" key="1">
    <source>
        <dbReference type="ARBA" id="ARBA00006711"/>
    </source>
</evidence>
<protein>
    <recommendedName>
        <fullName evidence="3 10">DNA-directed RNA polymerase subunit omega</fullName>
        <shortName evidence="10">RNAP omega subunit</shortName>
        <ecNumber evidence="2 10">2.7.7.6</ecNumber>
    </recommendedName>
    <alternativeName>
        <fullName evidence="10">RNA polymerase omega subunit</fullName>
    </alternativeName>
    <alternativeName>
        <fullName evidence="8 10">Transcriptase subunit omega</fullName>
    </alternativeName>
</protein>
<dbReference type="HAMAP" id="MF_00366">
    <property type="entry name" value="RNApol_bact_RpoZ"/>
    <property type="match status" value="1"/>
</dbReference>
<dbReference type="GO" id="GO:0003677">
    <property type="term" value="F:DNA binding"/>
    <property type="evidence" value="ECO:0007669"/>
    <property type="project" value="UniProtKB-UniRule"/>
</dbReference>
<keyword evidence="5 10" id="KW-0808">Transferase</keyword>
<gene>
    <name evidence="10" type="primary">rpoZ</name>
    <name evidence="11" type="ORF">HY221_02450</name>
</gene>
<reference evidence="11" key="1">
    <citation type="submission" date="2020-07" db="EMBL/GenBank/DDBJ databases">
        <title>Huge and variable diversity of episymbiotic CPR bacteria and DPANN archaea in groundwater ecosystems.</title>
        <authorList>
            <person name="He C.Y."/>
            <person name="Keren R."/>
            <person name="Whittaker M."/>
            <person name="Farag I.F."/>
            <person name="Doudna J."/>
            <person name="Cate J.H.D."/>
            <person name="Banfield J.F."/>
        </authorList>
    </citation>
    <scope>NUCLEOTIDE SEQUENCE</scope>
    <source>
        <strain evidence="11">NC_groundwater_973_Pr1_S-0.2um_54_13</strain>
    </source>
</reference>
<evidence type="ECO:0000256" key="5">
    <source>
        <dbReference type="ARBA" id="ARBA00022679"/>
    </source>
</evidence>
<evidence type="ECO:0000313" key="11">
    <source>
        <dbReference type="EMBL" id="MBI3631173.1"/>
    </source>
</evidence>
<evidence type="ECO:0000256" key="7">
    <source>
        <dbReference type="ARBA" id="ARBA00023163"/>
    </source>
</evidence>
<dbReference type="GO" id="GO:0003899">
    <property type="term" value="F:DNA-directed RNA polymerase activity"/>
    <property type="evidence" value="ECO:0007669"/>
    <property type="project" value="UniProtKB-UniRule"/>
</dbReference>
<name>A0A932R0E9_9BACT</name>
<dbReference type="Pfam" id="PF01192">
    <property type="entry name" value="RNA_pol_Rpb6"/>
    <property type="match status" value="1"/>
</dbReference>
<dbReference type="EMBL" id="JACQCR010000058">
    <property type="protein sequence ID" value="MBI3631173.1"/>
    <property type="molecule type" value="Genomic_DNA"/>
</dbReference>
<dbReference type="PANTHER" id="PTHR34476:SF1">
    <property type="entry name" value="DNA-DIRECTED RNA POLYMERASE SUBUNIT OMEGA"/>
    <property type="match status" value="1"/>
</dbReference>
<dbReference type="EC" id="2.7.7.6" evidence="2 10"/>
<keyword evidence="6 10" id="KW-0548">Nucleotidyltransferase</keyword>
<dbReference type="InterPro" id="IPR036161">
    <property type="entry name" value="RPB6/omega-like_sf"/>
</dbReference>
<evidence type="ECO:0000256" key="6">
    <source>
        <dbReference type="ARBA" id="ARBA00022695"/>
    </source>
</evidence>
<dbReference type="InterPro" id="IPR006110">
    <property type="entry name" value="Pol_omega/Rpo6/RPB6"/>
</dbReference>